<proteinExistence type="predicted"/>
<dbReference type="GO" id="GO:0008893">
    <property type="term" value="F:guanosine-3',5'-bis(diphosphate) 3'-diphosphatase activity"/>
    <property type="evidence" value="ECO:0007669"/>
    <property type="project" value="TreeGrafter"/>
</dbReference>
<feature type="domain" description="HD" evidence="1">
    <location>
        <begin position="34"/>
        <end position="127"/>
    </location>
</feature>
<dbReference type="Gene3D" id="1.10.3210.10">
    <property type="entry name" value="Hypothetical protein af1432"/>
    <property type="match status" value="1"/>
</dbReference>
<protein>
    <submittedName>
        <fullName evidence="2">(P)ppGpp synthase/HD superfamily hydrolase</fullName>
    </submittedName>
</protein>
<dbReference type="PANTHER" id="PTHR46246:SF1">
    <property type="entry name" value="GUANOSINE-3',5'-BIS(DIPHOSPHATE) 3'-PYROPHOSPHOHYDROLASE MESH1"/>
    <property type="match status" value="1"/>
</dbReference>
<reference evidence="2 3" key="1">
    <citation type="submission" date="2020-08" db="EMBL/GenBank/DDBJ databases">
        <title>Genomic Encyclopedia of Type Strains, Phase IV (KMG-IV): sequencing the most valuable type-strain genomes for metagenomic binning, comparative biology and taxonomic classification.</title>
        <authorList>
            <person name="Goeker M."/>
        </authorList>
    </citation>
    <scope>NUCLEOTIDE SEQUENCE [LARGE SCALE GENOMIC DNA]</scope>
    <source>
        <strain evidence="2 3">DSM 25895</strain>
    </source>
</reference>
<dbReference type="CDD" id="cd00077">
    <property type="entry name" value="HDc"/>
    <property type="match status" value="1"/>
</dbReference>
<dbReference type="InterPro" id="IPR052194">
    <property type="entry name" value="MESH1"/>
</dbReference>
<dbReference type="InterPro" id="IPR003607">
    <property type="entry name" value="HD/PDEase_dom"/>
</dbReference>
<dbReference type="Proteomes" id="UP000562254">
    <property type="component" value="Unassembled WGS sequence"/>
</dbReference>
<comment type="caution">
    <text evidence="2">The sequence shown here is derived from an EMBL/GenBank/DDBJ whole genome shotgun (WGS) entry which is preliminary data.</text>
</comment>
<keyword evidence="2" id="KW-0378">Hydrolase</keyword>
<evidence type="ECO:0000313" key="3">
    <source>
        <dbReference type="Proteomes" id="UP000562254"/>
    </source>
</evidence>
<keyword evidence="3" id="KW-1185">Reference proteome</keyword>
<name>A0A840YA14_9PROT</name>
<dbReference type="SUPFAM" id="SSF109604">
    <property type="entry name" value="HD-domain/PDEase-like"/>
    <property type="match status" value="1"/>
</dbReference>
<dbReference type="EMBL" id="JACIJE010000012">
    <property type="protein sequence ID" value="MBB5691392.1"/>
    <property type="molecule type" value="Genomic_DNA"/>
</dbReference>
<dbReference type="SMART" id="SM00471">
    <property type="entry name" value="HDc"/>
    <property type="match status" value="1"/>
</dbReference>
<dbReference type="PANTHER" id="PTHR46246">
    <property type="entry name" value="GUANOSINE-3',5'-BIS(DIPHOSPHATE) 3'-PYROPHOSPHOHYDROLASE MESH1"/>
    <property type="match status" value="1"/>
</dbReference>
<dbReference type="AlphaFoldDB" id="A0A840YA14"/>
<accession>A0A840YA14</accession>
<evidence type="ECO:0000259" key="1">
    <source>
        <dbReference type="PROSITE" id="PS51831"/>
    </source>
</evidence>
<dbReference type="PROSITE" id="PS51831">
    <property type="entry name" value="HD"/>
    <property type="match status" value="1"/>
</dbReference>
<dbReference type="Pfam" id="PF13328">
    <property type="entry name" value="HD_4"/>
    <property type="match status" value="1"/>
</dbReference>
<evidence type="ECO:0000313" key="2">
    <source>
        <dbReference type="EMBL" id="MBB5691392.1"/>
    </source>
</evidence>
<sequence>MNPQADPAALLRAALFAARAHATQVRKGAAREPYVNHVIEVAAILAEHGAPPEAIIAGLLHDTVEDTEVTHEQLVAEFGEAVAAIVAEATDDKTLPKETRKALQVSEAPRKSEAARQLKLADKISNLRAIADSPPANWNHARRTEYIGWAGRVAEGLMGVNPALDALFRETYRAAVARLAQEAP</sequence>
<dbReference type="RefSeq" id="WP_184486784.1">
    <property type="nucleotide sequence ID" value="NZ_JAAEDJ010000157.1"/>
</dbReference>
<organism evidence="2 3">
    <name type="scientific">Neoroseomonas alkaliterrae</name>
    <dbReference type="NCBI Taxonomy" id="1452450"/>
    <lineage>
        <taxon>Bacteria</taxon>
        <taxon>Pseudomonadati</taxon>
        <taxon>Pseudomonadota</taxon>
        <taxon>Alphaproteobacteria</taxon>
        <taxon>Acetobacterales</taxon>
        <taxon>Acetobacteraceae</taxon>
        <taxon>Neoroseomonas</taxon>
    </lineage>
</organism>
<gene>
    <name evidence="2" type="ORF">FHS88_003549</name>
</gene>
<dbReference type="InterPro" id="IPR006674">
    <property type="entry name" value="HD_domain"/>
</dbReference>